<feature type="domain" description="DUF1023" evidence="1">
    <location>
        <begin position="176"/>
        <end position="332"/>
    </location>
</feature>
<dbReference type="Pfam" id="PF06259">
    <property type="entry name" value="Abhydrolase_8"/>
    <property type="match status" value="1"/>
</dbReference>
<dbReference type="InterPro" id="IPR029058">
    <property type="entry name" value="AB_hydrolase_fold"/>
</dbReference>
<dbReference type="GO" id="GO:0016787">
    <property type="term" value="F:hydrolase activity"/>
    <property type="evidence" value="ECO:0007669"/>
    <property type="project" value="UniProtKB-KW"/>
</dbReference>
<dbReference type="InterPro" id="IPR010427">
    <property type="entry name" value="DUF1023"/>
</dbReference>
<evidence type="ECO:0000313" key="2">
    <source>
        <dbReference type="EMBL" id="SMG20879.1"/>
    </source>
</evidence>
<dbReference type="Gene3D" id="3.40.50.1820">
    <property type="entry name" value="alpha/beta hydrolase"/>
    <property type="match status" value="1"/>
</dbReference>
<keyword evidence="2" id="KW-0378">Hydrolase</keyword>
<dbReference type="AlphaFoldDB" id="A0A1X7IZX4"/>
<organism evidence="2 3">
    <name type="scientific">Corynebacterium pollutisoli</name>
    <dbReference type="NCBI Taxonomy" id="1610489"/>
    <lineage>
        <taxon>Bacteria</taxon>
        <taxon>Bacillati</taxon>
        <taxon>Actinomycetota</taxon>
        <taxon>Actinomycetes</taxon>
        <taxon>Mycobacteriales</taxon>
        <taxon>Corynebacteriaceae</taxon>
        <taxon>Corynebacterium</taxon>
    </lineage>
</organism>
<dbReference type="Proteomes" id="UP000193309">
    <property type="component" value="Unassembled WGS sequence"/>
</dbReference>
<dbReference type="OrthoDB" id="5969911at2"/>
<sequence>MLLDAPSLRHAARLLGVDADWLEEQNSWLARTFDDLPGTGFSGPAADAAVTRLHLHARPLAGPPEQMLRVAQVLTVTARLQEELDDAARRAVLLADRVAGASSLVALFLRDLHSLGDLLDHACARQIDVLCTPVAPAPVRRLADAPDLSVGAVHELNMLTHPLDLPPDVQVLEVGEGRLVTAVGDLERADSVVTIVAGTGSSDPERLPVHLDRARTIAQATGGASVLWLGYRAPAGLGQALAHEPARAAGADLQAFQRELARRHPDQRRVVLGYSYGSVVAGRAASRGGGLYADDLVFLGSPGVGVDHAAQLTLLGEDPQVHAMTHPSDPLSLVGGVHGTDPTSPEFGARVWPGDRAGSHGSYWDDPVLLGLLSGWTQKKPRASSE</sequence>
<accession>A0A1X7IZX4</accession>
<dbReference type="RefSeq" id="WP_085549265.1">
    <property type="nucleotide sequence ID" value="NZ_FXAR01000003.1"/>
</dbReference>
<protein>
    <submittedName>
        <fullName evidence="2">Alpha/beta hydrolase</fullName>
    </submittedName>
</protein>
<keyword evidence="3" id="KW-1185">Reference proteome</keyword>
<evidence type="ECO:0000313" key="3">
    <source>
        <dbReference type="Proteomes" id="UP000193309"/>
    </source>
</evidence>
<dbReference type="SUPFAM" id="SSF53474">
    <property type="entry name" value="alpha/beta-Hydrolases"/>
    <property type="match status" value="1"/>
</dbReference>
<evidence type="ECO:0000259" key="1">
    <source>
        <dbReference type="Pfam" id="PF06259"/>
    </source>
</evidence>
<gene>
    <name evidence="2" type="ORF">SAMN06295981_1130</name>
</gene>
<dbReference type="STRING" id="1610489.SAMN06295981_1130"/>
<name>A0A1X7IZX4_9CORY</name>
<dbReference type="EMBL" id="FXAR01000003">
    <property type="protein sequence ID" value="SMG20879.1"/>
    <property type="molecule type" value="Genomic_DNA"/>
</dbReference>
<reference evidence="3" key="1">
    <citation type="submission" date="2017-04" db="EMBL/GenBank/DDBJ databases">
        <authorList>
            <person name="Varghese N."/>
            <person name="Submissions S."/>
        </authorList>
    </citation>
    <scope>NUCLEOTIDE SEQUENCE [LARGE SCALE GENOMIC DNA]</scope>
    <source>
        <strain evidence="3">VDS</strain>
    </source>
</reference>
<proteinExistence type="predicted"/>